<protein>
    <submittedName>
        <fullName evidence="1">Uncharacterized protein</fullName>
    </submittedName>
</protein>
<dbReference type="Proteomes" id="UP000693899">
    <property type="component" value="Segment"/>
</dbReference>
<accession>A0A8E4XV87</accession>
<evidence type="ECO:0000313" key="2">
    <source>
        <dbReference type="Proteomes" id="UP000693899"/>
    </source>
</evidence>
<sequence>MAFKGRVWYYSYEVKKNLKDSVRSNWRFLDKKNSNPISSEVFIGGVLHFEYEPLRGVKRFNKKLIA</sequence>
<name>A0A8E4XV87_9CAUD</name>
<proteinExistence type="predicted"/>
<evidence type="ECO:0000313" key="1">
    <source>
        <dbReference type="EMBL" id="QQO97247.1"/>
    </source>
</evidence>
<dbReference type="EMBL" id="MT732450">
    <property type="protein sequence ID" value="QQO97247.1"/>
    <property type="molecule type" value="Genomic_DNA"/>
</dbReference>
<reference evidence="1" key="1">
    <citation type="submission" date="2020-07" db="EMBL/GenBank/DDBJ databases">
        <title>Highly diverse flavobacterial phages as mortality factor during North Sea spring blooms.</title>
        <authorList>
            <person name="Bartlau N."/>
            <person name="Wichels A."/>
            <person name="Krohne G."/>
            <person name="Adriaenssens E.M."/>
            <person name="Heins A."/>
            <person name="Fuchs B.M."/>
            <person name="Amann R."/>
            <person name="Moraru C."/>
        </authorList>
    </citation>
    <scope>NUCLEOTIDE SEQUENCE</scope>
</reference>
<gene>
    <name evidence="1" type="ORF">Colly1_146</name>
</gene>
<organism evidence="1 2">
    <name type="scientific">Maribacter phage Colly_1</name>
    <dbReference type="NCBI Taxonomy" id="2745691"/>
    <lineage>
        <taxon>Viruses</taxon>
        <taxon>Duplodnaviria</taxon>
        <taxon>Heunggongvirae</taxon>
        <taxon>Uroviricota</taxon>
        <taxon>Caudoviricetes</taxon>
        <taxon>Molycolviridae</taxon>
        <taxon>Mollyvirus</taxon>
        <taxon>Mollyvirus colly</taxon>
    </lineage>
</organism>
<keyword evidence="2" id="KW-1185">Reference proteome</keyword>